<sequence length="368" mass="39884">MKKIALFVTALAVSLSIGGGVALADDSTTTFTDKAGITPDNAVLYSIDKTLDNLKISMASGDDKKAEVLADVAEERLGESELMTDKKNTDLSSKTLNEYNDKITEAQDKIDDAVDKASTNTTDDTGKLEKLEKLKTSITNTQIKSIEVLKSIENKVSGNAKETLAQVIEMQTRKKETIIAAAKEKQILLQAKKSVKEAETKLAQAKKAGDEQAIKTAEDALKQAQTVLATENEKFTKAITAKKEAMKGGVGQLKKQAKKEETKDTSNSTNNTTSEDTNTTPEPTTTNENTNTTTNTTDNTNNTITQYTASSNTTVTTTDAKATTSTETNVKVKENKGQEIKNNKRNDVKENQGHNKENNSANKHNSNH</sequence>
<feature type="region of interest" description="Disordered" evidence="2">
    <location>
        <begin position="245"/>
        <end position="368"/>
    </location>
</feature>
<protein>
    <recommendedName>
        <fullName evidence="4">DUF5667 domain-containing protein</fullName>
    </recommendedName>
</protein>
<dbReference type="AlphaFoldDB" id="A0A0E3M9I1"/>
<feature type="compositionally biased region" description="Polar residues" evidence="2">
    <location>
        <begin position="358"/>
        <end position="368"/>
    </location>
</feature>
<reference evidence="5 6" key="1">
    <citation type="journal article" date="2015" name="J. Biotechnol.">
        <title>Complete genome sequence of a malodorant-producing acetogen, Clostridium scatologenes ATCC 25775(T).</title>
        <authorList>
            <person name="Zhu Z."/>
            <person name="Guo T."/>
            <person name="Zheng H."/>
            <person name="Song T."/>
            <person name="Ouyang P."/>
            <person name="Xie J."/>
        </authorList>
    </citation>
    <scope>NUCLEOTIDE SEQUENCE [LARGE SCALE GENOMIC DNA]</scope>
    <source>
        <strain evidence="5 6">ATCC 25775</strain>
    </source>
</reference>
<keyword evidence="6" id="KW-1185">Reference proteome</keyword>
<evidence type="ECO:0000313" key="6">
    <source>
        <dbReference type="Proteomes" id="UP000033115"/>
    </source>
</evidence>
<feature type="signal peptide" evidence="3">
    <location>
        <begin position="1"/>
        <end position="24"/>
    </location>
</feature>
<gene>
    <name evidence="5" type="ORF">CSCA_2419</name>
</gene>
<feature type="coiled-coil region" evidence="1">
    <location>
        <begin position="181"/>
        <end position="234"/>
    </location>
</feature>
<accession>A0A0E3M9I1</accession>
<organism evidence="5 6">
    <name type="scientific">Clostridium scatologenes</name>
    <dbReference type="NCBI Taxonomy" id="1548"/>
    <lineage>
        <taxon>Bacteria</taxon>
        <taxon>Bacillati</taxon>
        <taxon>Bacillota</taxon>
        <taxon>Clostridia</taxon>
        <taxon>Eubacteriales</taxon>
        <taxon>Clostridiaceae</taxon>
        <taxon>Clostridium</taxon>
    </lineage>
</organism>
<keyword evidence="3" id="KW-0732">Signal</keyword>
<evidence type="ECO:0000256" key="2">
    <source>
        <dbReference type="SAM" id="MobiDB-lite"/>
    </source>
</evidence>
<dbReference type="STRING" id="1548.CSCA_2419"/>
<keyword evidence="1" id="KW-0175">Coiled coil</keyword>
<dbReference type="HOGENOM" id="CLU_072597_0_0_9"/>
<evidence type="ECO:0000313" key="5">
    <source>
        <dbReference type="EMBL" id="AKA69544.1"/>
    </source>
</evidence>
<dbReference type="Pfam" id="PF18915">
    <property type="entry name" value="DUF5667"/>
    <property type="match status" value="1"/>
</dbReference>
<evidence type="ECO:0000256" key="1">
    <source>
        <dbReference type="SAM" id="Coils"/>
    </source>
</evidence>
<feature type="domain" description="DUF5667" evidence="4">
    <location>
        <begin position="36"/>
        <end position="157"/>
    </location>
</feature>
<dbReference type="KEGG" id="csq:CSCA_2419"/>
<evidence type="ECO:0000259" key="4">
    <source>
        <dbReference type="Pfam" id="PF18915"/>
    </source>
</evidence>
<feature type="compositionally biased region" description="Basic and acidic residues" evidence="2">
    <location>
        <begin position="330"/>
        <end position="357"/>
    </location>
</feature>
<proteinExistence type="predicted"/>
<evidence type="ECO:0000256" key="3">
    <source>
        <dbReference type="SAM" id="SignalP"/>
    </source>
</evidence>
<dbReference type="InterPro" id="IPR043725">
    <property type="entry name" value="DUF5667"/>
</dbReference>
<feature type="chain" id="PRO_5002411562" description="DUF5667 domain-containing protein" evidence="3">
    <location>
        <begin position="25"/>
        <end position="368"/>
    </location>
</feature>
<feature type="compositionally biased region" description="Low complexity" evidence="2">
    <location>
        <begin position="265"/>
        <end position="328"/>
    </location>
</feature>
<dbReference type="RefSeq" id="WP_029163476.1">
    <property type="nucleotide sequence ID" value="NZ_CP009933.1"/>
</dbReference>
<dbReference type="EMBL" id="CP009933">
    <property type="protein sequence ID" value="AKA69544.1"/>
    <property type="molecule type" value="Genomic_DNA"/>
</dbReference>
<name>A0A0E3M9I1_CLOSL</name>
<dbReference type="Proteomes" id="UP000033115">
    <property type="component" value="Chromosome"/>
</dbReference>